<dbReference type="SUPFAM" id="SSF54593">
    <property type="entry name" value="Glyoxalase/Bleomycin resistance protein/Dihydroxybiphenyl dioxygenase"/>
    <property type="match status" value="2"/>
</dbReference>
<dbReference type="AlphaFoldDB" id="A0A2M8P176"/>
<feature type="domain" description="VOC" evidence="1">
    <location>
        <begin position="185"/>
        <end position="312"/>
    </location>
</feature>
<protein>
    <submittedName>
        <fullName evidence="2">Glyoxalase</fullName>
    </submittedName>
</protein>
<gene>
    <name evidence="2" type="ORF">CUN51_05135</name>
</gene>
<dbReference type="Pfam" id="PF00903">
    <property type="entry name" value="Glyoxalase"/>
    <property type="match status" value="2"/>
</dbReference>
<dbReference type="Proteomes" id="UP000228921">
    <property type="component" value="Unassembled WGS sequence"/>
</dbReference>
<dbReference type="InterPro" id="IPR037523">
    <property type="entry name" value="VOC_core"/>
</dbReference>
<dbReference type="PROSITE" id="PS51819">
    <property type="entry name" value="VOC"/>
    <property type="match status" value="2"/>
</dbReference>
<evidence type="ECO:0000259" key="1">
    <source>
        <dbReference type="PROSITE" id="PS51819"/>
    </source>
</evidence>
<name>A0A2M8P176_9CHLR</name>
<accession>A0A2M8P176</accession>
<dbReference type="Gene3D" id="3.10.180.10">
    <property type="entry name" value="2,3-Dihydroxybiphenyl 1,2-Dioxygenase, domain 1"/>
    <property type="match status" value="2"/>
</dbReference>
<dbReference type="PANTHER" id="PTHR36110">
    <property type="entry name" value="RING-CLEAVING DIOXYGENASE MHQE-RELATED"/>
    <property type="match status" value="1"/>
</dbReference>
<comment type="caution">
    <text evidence="2">The sequence shown here is derived from an EMBL/GenBank/DDBJ whole genome shotgun (WGS) entry which is preliminary data.</text>
</comment>
<evidence type="ECO:0000313" key="3">
    <source>
        <dbReference type="Proteomes" id="UP000228921"/>
    </source>
</evidence>
<dbReference type="InterPro" id="IPR052537">
    <property type="entry name" value="Extradiol_RC_dioxygenase"/>
</dbReference>
<dbReference type="PANTHER" id="PTHR36110:SF4">
    <property type="entry name" value="RING-CLEAVING DIOXYGENASE MHQA-RELATED"/>
    <property type="match status" value="1"/>
</dbReference>
<organism evidence="2 3">
    <name type="scientific">Candidatus Thermofonsia Clade 1 bacterium</name>
    <dbReference type="NCBI Taxonomy" id="2364210"/>
    <lineage>
        <taxon>Bacteria</taxon>
        <taxon>Bacillati</taxon>
        <taxon>Chloroflexota</taxon>
        <taxon>Candidatus Thermofontia</taxon>
        <taxon>Candidatus Thermofonsia Clade 1</taxon>
    </lineage>
</organism>
<evidence type="ECO:0000313" key="2">
    <source>
        <dbReference type="EMBL" id="PJF31302.1"/>
    </source>
</evidence>
<dbReference type="InterPro" id="IPR029068">
    <property type="entry name" value="Glyas_Bleomycin-R_OHBP_Dase"/>
</dbReference>
<dbReference type="EMBL" id="PGTK01000004">
    <property type="protein sequence ID" value="PJF31302.1"/>
    <property type="molecule type" value="Genomic_DNA"/>
</dbReference>
<proteinExistence type="predicted"/>
<dbReference type="InterPro" id="IPR004360">
    <property type="entry name" value="Glyas_Fos-R_dOase_dom"/>
</dbReference>
<sequence>MILGWHHITLICADAARTIDFYTRILGLRLIKKTVNFDAPESYHLYFGTYEGAVGSVITFFEWSQAPRGTAGIGGTHHFALRVPDRTALLKWKRWLHDHAVRVEGIFNRKYFESIYFRDPDGCLIELATDTPGFTVDEPAQTLGTVHQVPPPELTARYRDTAALSAEMWTEPLEAITPDMALQHGLHHISAICSNLERTHAYYNGLLGLRLVKMTEDCDGSGARHWYWGVDNGKVGTSITYFERTEGGRRAQIGTGQTHHFAFAVPDSATQLEWRTKLLAAGLPVSPVMDRVYFKSIYTRDPDGHIVELATVDPGFTADEPLETLGSALKLPPWLEPQRAAIERLLPPLP</sequence>
<reference evidence="2 3" key="1">
    <citation type="submission" date="2017-11" db="EMBL/GenBank/DDBJ databases">
        <title>Evolution of Phototrophy in the Chloroflexi Phylum Driven by Horizontal Gene Transfer.</title>
        <authorList>
            <person name="Ward L.M."/>
            <person name="Hemp J."/>
            <person name="Shih P.M."/>
            <person name="Mcglynn S.E."/>
            <person name="Fischer W."/>
        </authorList>
    </citation>
    <scope>NUCLEOTIDE SEQUENCE [LARGE SCALE GENOMIC DNA]</scope>
    <source>
        <strain evidence="2">CP2_2F</strain>
    </source>
</reference>
<feature type="domain" description="VOC" evidence="1">
    <location>
        <begin position="4"/>
        <end position="130"/>
    </location>
</feature>